<dbReference type="Proteomes" id="UP000053477">
    <property type="component" value="Unassembled WGS sequence"/>
</dbReference>
<sequence length="152" mass="17303">MSVTIDQTKLADSTKYQNFVIHEGGALIQSSECQPFRISSQDPNSRGLRYLVLEMYRTGTASKYNGQQEVSLGMTMRRWFSSDLWGFSEEEQEEVILEPMRLEIQQVYIQQQTVTVLLNLKIPQTGDQRMYKLSAAVYGGSVWGLILGRANP</sequence>
<dbReference type="AlphaFoldDB" id="A0A0H2RDE7"/>
<organism evidence="1 2">
    <name type="scientific">Schizopora paradoxa</name>
    <dbReference type="NCBI Taxonomy" id="27342"/>
    <lineage>
        <taxon>Eukaryota</taxon>
        <taxon>Fungi</taxon>
        <taxon>Dikarya</taxon>
        <taxon>Basidiomycota</taxon>
        <taxon>Agaricomycotina</taxon>
        <taxon>Agaricomycetes</taxon>
        <taxon>Hymenochaetales</taxon>
        <taxon>Schizoporaceae</taxon>
        <taxon>Schizopora</taxon>
    </lineage>
</organism>
<evidence type="ECO:0000313" key="2">
    <source>
        <dbReference type="Proteomes" id="UP000053477"/>
    </source>
</evidence>
<name>A0A0H2RDE7_9AGAM</name>
<proteinExistence type="predicted"/>
<reference evidence="1 2" key="1">
    <citation type="submission" date="2015-04" db="EMBL/GenBank/DDBJ databases">
        <title>Complete genome sequence of Schizopora paradoxa KUC8140, a cosmopolitan wood degrader in East Asia.</title>
        <authorList>
            <consortium name="DOE Joint Genome Institute"/>
            <person name="Min B."/>
            <person name="Park H."/>
            <person name="Jang Y."/>
            <person name="Kim J.-J."/>
            <person name="Kim K.H."/>
            <person name="Pangilinan J."/>
            <person name="Lipzen A."/>
            <person name="Riley R."/>
            <person name="Grigoriev I.V."/>
            <person name="Spatafora J.W."/>
            <person name="Choi I.-G."/>
        </authorList>
    </citation>
    <scope>NUCLEOTIDE SEQUENCE [LARGE SCALE GENOMIC DNA]</scope>
    <source>
        <strain evidence="1 2">KUC8140</strain>
    </source>
</reference>
<accession>A0A0H2RDE7</accession>
<keyword evidence="2" id="KW-1185">Reference proteome</keyword>
<dbReference type="EMBL" id="KQ086134">
    <property type="protein sequence ID" value="KLO07528.1"/>
    <property type="molecule type" value="Genomic_DNA"/>
</dbReference>
<evidence type="ECO:0000313" key="1">
    <source>
        <dbReference type="EMBL" id="KLO07528.1"/>
    </source>
</evidence>
<dbReference type="InParanoid" id="A0A0H2RDE7"/>
<gene>
    <name evidence="1" type="ORF">SCHPADRAFT_945208</name>
</gene>
<protein>
    <submittedName>
        <fullName evidence="1">Uncharacterized protein</fullName>
    </submittedName>
</protein>